<evidence type="ECO:0000256" key="1">
    <source>
        <dbReference type="SAM" id="MobiDB-lite"/>
    </source>
</evidence>
<dbReference type="AlphaFoldDB" id="A0AAN9R3G1"/>
<organism evidence="2 3">
    <name type="scientific">Phaseolus coccineus</name>
    <name type="common">Scarlet runner bean</name>
    <name type="synonym">Phaseolus multiflorus</name>
    <dbReference type="NCBI Taxonomy" id="3886"/>
    <lineage>
        <taxon>Eukaryota</taxon>
        <taxon>Viridiplantae</taxon>
        <taxon>Streptophyta</taxon>
        <taxon>Embryophyta</taxon>
        <taxon>Tracheophyta</taxon>
        <taxon>Spermatophyta</taxon>
        <taxon>Magnoliopsida</taxon>
        <taxon>eudicotyledons</taxon>
        <taxon>Gunneridae</taxon>
        <taxon>Pentapetalae</taxon>
        <taxon>rosids</taxon>
        <taxon>fabids</taxon>
        <taxon>Fabales</taxon>
        <taxon>Fabaceae</taxon>
        <taxon>Papilionoideae</taxon>
        <taxon>50 kb inversion clade</taxon>
        <taxon>NPAAA clade</taxon>
        <taxon>indigoferoid/millettioid clade</taxon>
        <taxon>Phaseoleae</taxon>
        <taxon>Phaseolus</taxon>
    </lineage>
</organism>
<keyword evidence="3" id="KW-1185">Reference proteome</keyword>
<gene>
    <name evidence="2" type="ORF">VNO80_15964</name>
</gene>
<evidence type="ECO:0000313" key="3">
    <source>
        <dbReference type="Proteomes" id="UP001374584"/>
    </source>
</evidence>
<dbReference type="EMBL" id="JAYMYR010000006">
    <property type="protein sequence ID" value="KAK7356689.1"/>
    <property type="molecule type" value="Genomic_DNA"/>
</dbReference>
<accession>A0AAN9R3G1</accession>
<proteinExistence type="predicted"/>
<protein>
    <submittedName>
        <fullName evidence="2">Uncharacterized protein</fullName>
    </submittedName>
</protein>
<evidence type="ECO:0000313" key="2">
    <source>
        <dbReference type="EMBL" id="KAK7356689.1"/>
    </source>
</evidence>
<sequence length="82" mass="9331">MYPLALIDEGDHEEKEASDDKEKAKEGVKGLYEELVVQRQSLRAWWRPEPVASQRRHLEASLIKMYEAANSSNSMAVLDQSA</sequence>
<feature type="region of interest" description="Disordered" evidence="1">
    <location>
        <begin position="1"/>
        <end position="25"/>
    </location>
</feature>
<comment type="caution">
    <text evidence="2">The sequence shown here is derived from an EMBL/GenBank/DDBJ whole genome shotgun (WGS) entry which is preliminary data.</text>
</comment>
<name>A0AAN9R3G1_PHACN</name>
<feature type="compositionally biased region" description="Basic and acidic residues" evidence="1">
    <location>
        <begin position="12"/>
        <end position="25"/>
    </location>
</feature>
<dbReference type="Proteomes" id="UP001374584">
    <property type="component" value="Unassembled WGS sequence"/>
</dbReference>
<reference evidence="2 3" key="1">
    <citation type="submission" date="2024-01" db="EMBL/GenBank/DDBJ databases">
        <title>The genomes of 5 underutilized Papilionoideae crops provide insights into root nodulation and disease resistanc.</title>
        <authorList>
            <person name="Jiang F."/>
        </authorList>
    </citation>
    <scope>NUCLEOTIDE SEQUENCE [LARGE SCALE GENOMIC DNA]</scope>
    <source>
        <strain evidence="2">JINMINGXINNONG_FW02</strain>
        <tissue evidence="2">Leaves</tissue>
    </source>
</reference>